<dbReference type="RefSeq" id="WP_390196827.1">
    <property type="nucleotide sequence ID" value="NZ_JBHMEP010000011.1"/>
</dbReference>
<sequence length="239" mass="27752">MTSILNQLTRVDEDEIEDLVVELLDTRRTISVGFLNQYGYNLIEKNRQTRDSFFQLDYLLRDGKGIEIACRYHKLEPKANLNGTDFIPLLISSALKSNKQLRFFAYGTCEPWLKTGAKNLFRSRDFLSLDGFLSESDYVQHYLRHVDENRLNIIVLAMGMPKQERVAQLIKEASDAPTIIVCGGAIIDFQAGRFTRAPEIFQQMGLEWLYRLFLEPKRLFKRYVIGIPVFIYNVMYCGK</sequence>
<dbReference type="Proteomes" id="UP001589645">
    <property type="component" value="Unassembled WGS sequence"/>
</dbReference>
<dbReference type="CDD" id="cd06533">
    <property type="entry name" value="Glyco_transf_WecG_TagA"/>
    <property type="match status" value="1"/>
</dbReference>
<reference evidence="3 4" key="1">
    <citation type="submission" date="2024-09" db="EMBL/GenBank/DDBJ databases">
        <authorList>
            <person name="Sun Q."/>
            <person name="Mori K."/>
        </authorList>
    </citation>
    <scope>NUCLEOTIDE SEQUENCE [LARGE SCALE GENOMIC DNA]</scope>
    <source>
        <strain evidence="3 4">CECT 8064</strain>
    </source>
</reference>
<keyword evidence="4" id="KW-1185">Reference proteome</keyword>
<dbReference type="NCBIfam" id="TIGR00696">
    <property type="entry name" value="wecG_tagA_cpsF"/>
    <property type="match status" value="1"/>
</dbReference>
<dbReference type="Pfam" id="PF03808">
    <property type="entry name" value="Glyco_tran_WecG"/>
    <property type="match status" value="1"/>
</dbReference>
<gene>
    <name evidence="3" type="ORF">ACFFUV_20580</name>
</gene>
<evidence type="ECO:0000256" key="1">
    <source>
        <dbReference type="ARBA" id="ARBA00022676"/>
    </source>
</evidence>
<dbReference type="PANTHER" id="PTHR34136:SF1">
    <property type="entry name" value="UDP-N-ACETYL-D-MANNOSAMINURONIC ACID TRANSFERASE"/>
    <property type="match status" value="1"/>
</dbReference>
<keyword evidence="1" id="KW-0328">Glycosyltransferase</keyword>
<dbReference type="InterPro" id="IPR004629">
    <property type="entry name" value="WecG_TagA_CpsF"/>
</dbReference>
<dbReference type="PANTHER" id="PTHR34136">
    <property type="match status" value="1"/>
</dbReference>
<proteinExistence type="predicted"/>
<evidence type="ECO:0000313" key="3">
    <source>
        <dbReference type="EMBL" id="MFB9137359.1"/>
    </source>
</evidence>
<evidence type="ECO:0000256" key="2">
    <source>
        <dbReference type="ARBA" id="ARBA00022679"/>
    </source>
</evidence>
<dbReference type="EMBL" id="JBHMEP010000011">
    <property type="protein sequence ID" value="MFB9137359.1"/>
    <property type="molecule type" value="Genomic_DNA"/>
</dbReference>
<evidence type="ECO:0000313" key="4">
    <source>
        <dbReference type="Proteomes" id="UP001589645"/>
    </source>
</evidence>
<accession>A0ABV5HSY8</accession>
<name>A0ABV5HSY8_9VIBR</name>
<comment type="caution">
    <text evidence="3">The sequence shown here is derived from an EMBL/GenBank/DDBJ whole genome shotgun (WGS) entry which is preliminary data.</text>
</comment>
<organism evidence="3 4">
    <name type="scientific">Vibrio olivae</name>
    <dbReference type="NCBI Taxonomy" id="1243002"/>
    <lineage>
        <taxon>Bacteria</taxon>
        <taxon>Pseudomonadati</taxon>
        <taxon>Pseudomonadota</taxon>
        <taxon>Gammaproteobacteria</taxon>
        <taxon>Vibrionales</taxon>
        <taxon>Vibrionaceae</taxon>
        <taxon>Vibrio</taxon>
    </lineage>
</organism>
<keyword evidence="2" id="KW-0808">Transferase</keyword>
<protein>
    <submittedName>
        <fullName evidence="3">WecB/TagA/CpsF family glycosyltransferase</fullName>
    </submittedName>
</protein>